<dbReference type="EMBL" id="JAXAVX010000008">
    <property type="protein sequence ID" value="MDX8152744.1"/>
    <property type="molecule type" value="Genomic_DNA"/>
</dbReference>
<evidence type="ECO:0000256" key="1">
    <source>
        <dbReference type="ARBA" id="ARBA00005104"/>
    </source>
</evidence>
<evidence type="ECO:0000313" key="6">
    <source>
        <dbReference type="Proteomes" id="UP001277761"/>
    </source>
</evidence>
<keyword evidence="3" id="KW-0560">Oxidoreductase</keyword>
<protein>
    <submittedName>
        <fullName evidence="5">Dihydrofolate reductase family protein</fullName>
    </submittedName>
</protein>
<keyword evidence="2" id="KW-0521">NADP</keyword>
<proteinExistence type="predicted"/>
<dbReference type="Pfam" id="PF01872">
    <property type="entry name" value="RibD_C"/>
    <property type="match status" value="1"/>
</dbReference>
<evidence type="ECO:0000313" key="5">
    <source>
        <dbReference type="EMBL" id="MDX8152744.1"/>
    </source>
</evidence>
<evidence type="ECO:0000256" key="3">
    <source>
        <dbReference type="ARBA" id="ARBA00023002"/>
    </source>
</evidence>
<keyword evidence="6" id="KW-1185">Reference proteome</keyword>
<dbReference type="SUPFAM" id="SSF53597">
    <property type="entry name" value="Dihydrofolate reductase-like"/>
    <property type="match status" value="1"/>
</dbReference>
<organism evidence="5 6">
    <name type="scientific">Patulibacter brassicae</name>
    <dbReference type="NCBI Taxonomy" id="1705717"/>
    <lineage>
        <taxon>Bacteria</taxon>
        <taxon>Bacillati</taxon>
        <taxon>Actinomycetota</taxon>
        <taxon>Thermoleophilia</taxon>
        <taxon>Solirubrobacterales</taxon>
        <taxon>Patulibacteraceae</taxon>
        <taxon>Patulibacter</taxon>
    </lineage>
</organism>
<reference evidence="5 6" key="1">
    <citation type="submission" date="2023-11" db="EMBL/GenBank/DDBJ databases">
        <authorList>
            <person name="Xu M."/>
            <person name="Jiang T."/>
        </authorList>
    </citation>
    <scope>NUCLEOTIDE SEQUENCE [LARGE SCALE GENOMIC DNA]</scope>
    <source>
        <strain evidence="5 6">SD</strain>
    </source>
</reference>
<dbReference type="Gene3D" id="3.40.430.10">
    <property type="entry name" value="Dihydrofolate Reductase, subunit A"/>
    <property type="match status" value="1"/>
</dbReference>
<dbReference type="PANTHER" id="PTHR38011">
    <property type="entry name" value="DIHYDROFOLATE REDUCTASE FAMILY PROTEIN (AFU_ORTHOLOGUE AFUA_8G06820)"/>
    <property type="match status" value="1"/>
</dbReference>
<dbReference type="RefSeq" id="WP_319954900.1">
    <property type="nucleotide sequence ID" value="NZ_JAXAVX010000008.1"/>
</dbReference>
<dbReference type="PANTHER" id="PTHR38011:SF7">
    <property type="entry name" value="2,5-DIAMINO-6-RIBOSYLAMINO-4(3H)-PYRIMIDINONE 5'-PHOSPHATE REDUCTASE"/>
    <property type="match status" value="1"/>
</dbReference>
<dbReference type="InterPro" id="IPR024072">
    <property type="entry name" value="DHFR-like_dom_sf"/>
</dbReference>
<dbReference type="Proteomes" id="UP001277761">
    <property type="component" value="Unassembled WGS sequence"/>
</dbReference>
<accession>A0ABU4VM40</accession>
<evidence type="ECO:0000256" key="2">
    <source>
        <dbReference type="ARBA" id="ARBA00022857"/>
    </source>
</evidence>
<dbReference type="InterPro" id="IPR050765">
    <property type="entry name" value="Riboflavin_Biosynth_HTPR"/>
</dbReference>
<gene>
    <name evidence="5" type="ORF">SK069_14145</name>
</gene>
<comment type="pathway">
    <text evidence="1">Cofactor biosynthesis; riboflavin biosynthesis.</text>
</comment>
<evidence type="ECO:0000259" key="4">
    <source>
        <dbReference type="Pfam" id="PF01872"/>
    </source>
</evidence>
<feature type="domain" description="Bacterial bifunctional deaminase-reductase C-terminal" evidence="4">
    <location>
        <begin position="43"/>
        <end position="238"/>
    </location>
</feature>
<name>A0ABU4VM40_9ACTN</name>
<dbReference type="InterPro" id="IPR002734">
    <property type="entry name" value="RibDG_C"/>
</dbReference>
<comment type="caution">
    <text evidence="5">The sequence shown here is derived from an EMBL/GenBank/DDBJ whole genome shotgun (WGS) entry which is preliminary data.</text>
</comment>
<sequence>MSEPPRYAALVPGEPTGAAAVLDAIVADPAPAVPGRPRTIGVMVASIDGHATVAGRSGALGGPEDRAIFRGVRERADALLVGTGTLNRERYATVLDDDQRERRRTAGRTPEPLLATVTRSGSLDADVPVLHEDEARVLVVTEQADAALEQARAVELVQVVDASPATVLGELHRREIGLVACEGGPTLLAALVRDGLLDELLLTVSPLLVGTATTGAPTILDGAIGVDPLTLRPRGVWRSGDVLFHHLHLSDGSPA</sequence>